<feature type="domain" description="PKD/REJ-like" evidence="8">
    <location>
        <begin position="33"/>
        <end position="300"/>
    </location>
</feature>
<evidence type="ECO:0000313" key="9">
    <source>
        <dbReference type="EMBL" id="CAB4007552.1"/>
    </source>
</evidence>
<evidence type="ECO:0000256" key="5">
    <source>
        <dbReference type="ARBA" id="ARBA00023136"/>
    </source>
</evidence>
<keyword evidence="5 7" id="KW-0472">Membrane</keyword>
<proteinExistence type="predicted"/>
<dbReference type="Proteomes" id="UP001152795">
    <property type="component" value="Unassembled WGS sequence"/>
</dbReference>
<dbReference type="CDD" id="cd12087">
    <property type="entry name" value="TM_EGFR-like"/>
    <property type="match status" value="1"/>
</dbReference>
<organism evidence="9 10">
    <name type="scientific">Paramuricea clavata</name>
    <name type="common">Red gorgonian</name>
    <name type="synonym">Violescent sea-whip</name>
    <dbReference type="NCBI Taxonomy" id="317549"/>
    <lineage>
        <taxon>Eukaryota</taxon>
        <taxon>Metazoa</taxon>
        <taxon>Cnidaria</taxon>
        <taxon>Anthozoa</taxon>
        <taxon>Octocorallia</taxon>
        <taxon>Malacalcyonacea</taxon>
        <taxon>Plexauridae</taxon>
        <taxon>Paramuricea</taxon>
    </lineage>
</organism>
<evidence type="ECO:0000256" key="4">
    <source>
        <dbReference type="ARBA" id="ARBA00022989"/>
    </source>
</evidence>
<evidence type="ECO:0000259" key="8">
    <source>
        <dbReference type="Pfam" id="PF02010"/>
    </source>
</evidence>
<evidence type="ECO:0000256" key="2">
    <source>
        <dbReference type="ARBA" id="ARBA00022692"/>
    </source>
</evidence>
<evidence type="ECO:0000256" key="6">
    <source>
        <dbReference type="SAM" id="MobiDB-lite"/>
    </source>
</evidence>
<name>A0A6S7IPD7_PARCT</name>
<comment type="caution">
    <text evidence="9">The sequence shown here is derived from an EMBL/GenBank/DDBJ whole genome shotgun (WGS) entry which is preliminary data.</text>
</comment>
<evidence type="ECO:0000256" key="7">
    <source>
        <dbReference type="SAM" id="Phobius"/>
    </source>
</evidence>
<evidence type="ECO:0000256" key="3">
    <source>
        <dbReference type="ARBA" id="ARBA00022737"/>
    </source>
</evidence>
<keyword evidence="2 7" id="KW-0812">Transmembrane</keyword>
<feature type="region of interest" description="Disordered" evidence="6">
    <location>
        <begin position="682"/>
        <end position="710"/>
    </location>
</feature>
<accession>A0A6S7IPD7</accession>
<evidence type="ECO:0000313" key="10">
    <source>
        <dbReference type="Proteomes" id="UP001152795"/>
    </source>
</evidence>
<dbReference type="EMBL" id="CACRXK020005833">
    <property type="protein sequence ID" value="CAB4007552.1"/>
    <property type="molecule type" value="Genomic_DNA"/>
</dbReference>
<gene>
    <name evidence="9" type="ORF">PACLA_8A083089</name>
</gene>
<feature type="region of interest" description="Disordered" evidence="6">
    <location>
        <begin position="889"/>
        <end position="920"/>
    </location>
</feature>
<dbReference type="OrthoDB" id="5979635at2759"/>
<dbReference type="Pfam" id="PF02010">
    <property type="entry name" value="REJ"/>
    <property type="match status" value="1"/>
</dbReference>
<keyword evidence="4 7" id="KW-1133">Transmembrane helix</keyword>
<dbReference type="PANTHER" id="PTHR46730">
    <property type="entry name" value="POLYCYSTIN-1"/>
    <property type="match status" value="1"/>
</dbReference>
<reference evidence="9" key="1">
    <citation type="submission" date="2020-04" db="EMBL/GenBank/DDBJ databases">
        <authorList>
            <person name="Alioto T."/>
            <person name="Alioto T."/>
            <person name="Gomez Garrido J."/>
        </authorList>
    </citation>
    <scope>NUCLEOTIDE SEQUENCE</scope>
    <source>
        <strain evidence="9">A484AB</strain>
    </source>
</reference>
<feature type="region of interest" description="Disordered" evidence="6">
    <location>
        <begin position="418"/>
        <end position="452"/>
    </location>
</feature>
<dbReference type="AlphaFoldDB" id="A0A6S7IPD7"/>
<dbReference type="GO" id="GO:0005886">
    <property type="term" value="C:plasma membrane"/>
    <property type="evidence" value="ECO:0007669"/>
    <property type="project" value="TreeGrafter"/>
</dbReference>
<protein>
    <submittedName>
        <fullName evidence="9">Uncharacterized protein LOC110241572</fullName>
    </submittedName>
</protein>
<comment type="subcellular location">
    <subcellularLocation>
        <location evidence="1">Membrane</location>
    </subcellularLocation>
</comment>
<dbReference type="InterPro" id="IPR002859">
    <property type="entry name" value="PKD/REJ-like"/>
</dbReference>
<feature type="compositionally biased region" description="Low complexity" evidence="6">
    <location>
        <begin position="689"/>
        <end position="709"/>
    </location>
</feature>
<keyword evidence="10" id="KW-1185">Reference proteome</keyword>
<feature type="transmembrane region" description="Helical" evidence="7">
    <location>
        <begin position="846"/>
        <end position="868"/>
    </location>
</feature>
<keyword evidence="3" id="KW-0677">Repeat</keyword>
<sequence>MPYSHNPVIGTNHIFKKCVYFFRATSKVTCGGELKYLFSCVDEDDWPCLVKNKEGEFDDLPDSESPELRIKANRFESNKTYTFTLGVFKGTQNVTASVRVKISPGTPPTVQIKKPKDGVKPVVRVRIKSSTSGTTSFNCEGVVEEGYGYVDFDDKDKVTGEFSGEGMKFNQRRLRFTFKGLRSGVEYKVRCYAYHDDTPDEIGESTTTFTVESPPEGGALAVEPAEGVSSETQFSIVASEFISDSPISIDYYTKDKRDRLTLLESNSDASLELQLPAGEGDDGDIDVVAVAKNKFGETKAAAKVRSRPKQFQAEDFDDIDSKMKDLEDQGDEAGRVALAHSVLSSAKNQEGLEEEVSQLEEETSIVITSLLASKREEGSGDVGDLFALARKFKPQTEETKTALVDEVTLAVEDTVPDSVRRRSDVQGGGGESRKRRRRAIEEDTDDDDESGMSVSEIEDILATFENLIDTTVVNNNTANFLQTVDSVLINMCKGLPLGETSVALSNLGILKADMNYLDNVDTTFLNVSCSNCSMLNHSALAKFGSEIKQMYNEWNCSGDDELCNGLCIAMAQYPHDYITAVTSPIRLSDVVYVELKNPENQDHVPISSLTQPAFFHIPLHAGYSQTSGHKCMLWSESEEQWSASGCQKTQAFTRDSVVYVECNCTKLGYITVHESDDDVQFNTQTSTEGTTQAQSAPTTTATTGGMSTTKGKENHVATAELSFDLDYNTVITDSETKIQFINVVEQKLADTMEVDPSMILNVTISPGSIVVNFILLAPEQNPSTSLNYSLTQLMLAVNKQQFTVMLNGQEYTARNGSMTYEYKTMTGVSPDEGTVTTISEEDESKLPIILGVVFGVLLIVIIIVAVLFRRHLAKQTKVSDQNIRGSTTCAQNTGYQGSVGNDMGRPVTPGNAAPVETQHSTGQKVLREIHSSRRLAAKPCGDIKPGAKFNEVK</sequence>
<dbReference type="GO" id="GO:0006816">
    <property type="term" value="P:calcium ion transport"/>
    <property type="evidence" value="ECO:0007669"/>
    <property type="project" value="TreeGrafter"/>
</dbReference>
<dbReference type="PANTHER" id="PTHR46730:SF1">
    <property type="entry name" value="PLAT DOMAIN-CONTAINING PROTEIN"/>
    <property type="match status" value="1"/>
</dbReference>
<dbReference type="GO" id="GO:0005261">
    <property type="term" value="F:monoatomic cation channel activity"/>
    <property type="evidence" value="ECO:0007669"/>
    <property type="project" value="TreeGrafter"/>
</dbReference>
<evidence type="ECO:0000256" key="1">
    <source>
        <dbReference type="ARBA" id="ARBA00004370"/>
    </source>
</evidence>
<feature type="compositionally biased region" description="Polar residues" evidence="6">
    <location>
        <begin position="889"/>
        <end position="899"/>
    </location>
</feature>